<feature type="disulfide bond" evidence="9">
    <location>
        <begin position="1808"/>
        <end position="1835"/>
    </location>
</feature>
<feature type="domain" description="Sushi" evidence="11">
    <location>
        <begin position="784"/>
        <end position="843"/>
    </location>
</feature>
<feature type="domain" description="Sushi" evidence="11">
    <location>
        <begin position="909"/>
        <end position="970"/>
    </location>
</feature>
<evidence type="ECO:0000259" key="11">
    <source>
        <dbReference type="PROSITE" id="PS50923"/>
    </source>
</evidence>
<feature type="domain" description="Sushi" evidence="11">
    <location>
        <begin position="592"/>
        <end position="656"/>
    </location>
</feature>
<feature type="domain" description="Sushi" evidence="11">
    <location>
        <begin position="1958"/>
        <end position="2018"/>
    </location>
</feature>
<evidence type="ECO:0000256" key="4">
    <source>
        <dbReference type="ARBA" id="ARBA00022737"/>
    </source>
</evidence>
<keyword evidence="3" id="KW-0732">Signal</keyword>
<dbReference type="CDD" id="cd00033">
    <property type="entry name" value="CCP"/>
    <property type="match status" value="32"/>
</dbReference>
<dbReference type="InterPro" id="IPR000436">
    <property type="entry name" value="Sushi_SCR_CCP_dom"/>
</dbReference>
<feature type="domain" description="Sushi" evidence="11">
    <location>
        <begin position="154"/>
        <end position="214"/>
    </location>
</feature>
<dbReference type="GO" id="GO:0045087">
    <property type="term" value="P:innate immune response"/>
    <property type="evidence" value="ECO:0007669"/>
    <property type="project" value="UniProtKB-KW"/>
</dbReference>
<feature type="domain" description="Sushi" evidence="11">
    <location>
        <begin position="1779"/>
        <end position="1837"/>
    </location>
</feature>
<dbReference type="OMA" id="AIGCQSP"/>
<evidence type="ECO:0000256" key="10">
    <source>
        <dbReference type="SAM" id="Phobius"/>
    </source>
</evidence>
<feature type="domain" description="Sushi" evidence="11">
    <location>
        <begin position="844"/>
        <end position="908"/>
    </location>
</feature>
<dbReference type="FunFam" id="2.10.70.10:FF:000014">
    <property type="entry name" value="Membrane cofactor protein"/>
    <property type="match status" value="10"/>
</dbReference>
<feature type="domain" description="Sushi" evidence="11">
    <location>
        <begin position="2019"/>
        <end position="2079"/>
    </location>
</feature>
<feature type="disulfide bond" evidence="9">
    <location>
        <begin position="156"/>
        <end position="199"/>
    </location>
</feature>
<sequence length="2189" mass="237918">MSMSRRSLGLHSPGWWLPTPCAGAHRFLSPSPGKPHSCDPSSSMGNQDPHICIASPEICSLHWDQSMVLTFTLSILGCSALLLAAVSGQQVRQRRCPVPHIENGRSAPFHYIYRPGDLVKLSCNTGYTLQGSHTSICQADFSWNPPLPACKKEVMCPQPPNIANGLHSGQSMNKFLPGAIVYYSCKDNFELVGNVSISCSAVGHWNRPLPRCKAIGCQRPTVHNGKVQALKDTFEAGEMLQFDCDAGYAAEGSHQAWCQPGGSWDPPVLSCERVRPCPRPPKISNGDHDGHGKAEFTMGTYVTYTCNRGYYLAGNVERVYCKASGKWSQPSPHCEEVTCPQPPNIANGLHSSRSSTRFPHGTVVYYSCKDGFELVGNVSISCSEVGHWNRPLPRCQAIGCQSPTVRNGKVQAPKNTYEAGEMLRFDCDAGYAAEGSHRARCQPGGSWDPPVLSCEQVRPCPMPPKIRNGDHNRHSEGFFTTGMSVSYTCDPSFYLVGNAHVVCRASGTWSQPSPRCEATICLKPDIQDGWVVDDHGLIYAPGQMVTFQCQEGYSLRGSAQTLCQDNGSWDPPVPLCDPLQSSLLPRRSESSGGCGVPTRLTFAELNEEHRNEIDFSVGKTVGYTCQPGFAKHPGMSPTITCLQSGVWSEALEFCKRKQCNHPGEPENGRITALADLFFGSTVVYSCEEGYRLIGKSSRRCEIYGGRVAWSGDIPTCQRIPCEPPPSIPHGKHTGRLLDEFHYGTSVTYSCEPGYPMHGNASIFCTTQDGKNGVWSGPPPLCGEAGCSAPQIQNGRIVPTPRSTYAHKDTVTFECEPGYIIRGPRVVQCQQNNTWQPPVPICEQAGCRAPPRLAFAELKEPYRNQTAFPVGGTVEYVCQPGYARHVGMSPTITCLRNQSWSVALEFCKRKQCANPDDPQNGRAVVLTDLLLGSKVNYTCDKGYKLNGRSQRTCEVSGTRVAWSGDAPTCRRIVCDPPPDIPHGTHNGGSMDAFPYAAVVTYTCEPGRVLAGTASIFCTTVDEEHGAWSGPPPLCEDVQCPPPPSIANGKHSSQPSDTFLPGVAVQYTCKDGYLLIGNASITCTAAGTWSQPRPRCEATGCRRPEIENGRVIGPESVYMPEAIAVFECNFGYALKGSQESQCQFGGTWDPPVPTCEKMLQCPSPPNITHGQYSSEDVKVFVPGTSVRYKCDPGYVLTGKTAVTCLTSGVWSIPYPRCEVVTCISPSIKHGEVAEGQKVVYRPGTIITIRCHQGYMLRGSQEPRCHSDGYWVPSIPSCEPALPCPPPPTIAHGIHDAELGDNFTSGMSVNYSCQPGFSLLGDPSVQCLEGNWSLPYPRCAVGCGTPRVLQFAELNKEYKNWTEFPVGTTVKYSCLPGYSRHSQIPPTITCLENQTWSEPKRFCKRRRCDHPGELENGRVIVTTDLLFGSTVNYTCDEGYRLVGASQRHCVISGSGMRVTWTGVIPVCQSIVCDPPPDIPHGTHSGHLMNAFPYAAVVTYTCEPGHVLVGTASIFCTMVDGERGAWSGPAPRCGGQLCPSPPVIDHGQHDGMDVEFIPGMSVNYSCDPGYSLTGTAALYCTDNASWSSPQPRCEVLQCPSPPNIDGGNHDSQDVEVFLPGMAVNYSCDPGYSLLGEASIYCTESGNWSLPAPQCEGSCGVPPILSYAELAKEHQNMTAFPVGSTVRYACRPGFMRHPTVLPVLTCLKNHTWSDVRAFCKRKECNYPEAPQNGRVVVLTDLLFRAIVNYTCEEGYRLVGQSLRRCELSGADMAWSGDPPTCQKVVCPVPQIQNGRVSIPKQRYRYKDTVSFQCHEGFMLKGHSTAQCKADRTWDPPVPVCEQVGKCLSPPSIINGEHSSFSDTFGVGAIVHYRCKPGFFLIGNQSIRCTPHGVWSHPLPRCEAGCVSPAVGHGKAIGLESLYMPGDVITIECNTDNISKVLHKSQCRSGGTWFPPLPACDRVLHCSKPPDILHGGHSGLGKAVFTPGTSVNYSCETGFSLVGMASIYCTESGAWSHPFPVCQVVKCLHPPAITNGKLQGNTSDTFFYGASVSYSCDSGYSLTGDAFITCTASGTWSHPPPRCKEISCVFPEVQGVKKTTPGKTYRIGTNITLECDDGYTLEGLNQIQCQEDFSWDPPVPACKLTSPRSGSIGLGIAAAVILLLLGVTIAWKIISKQKEGYYRTYENYNHKTSLD</sequence>
<feature type="domain" description="Sushi" evidence="11">
    <location>
        <begin position="1839"/>
        <end position="1898"/>
    </location>
</feature>
<keyword evidence="10" id="KW-0472">Membrane</keyword>
<feature type="disulfide bond" evidence="9">
    <location>
        <begin position="1038"/>
        <end position="1081"/>
    </location>
</feature>
<feature type="disulfide bond" evidence="9">
    <location>
        <begin position="2021"/>
        <end position="2064"/>
    </location>
</feature>
<feature type="disulfide bond" evidence="9">
    <location>
        <begin position="1188"/>
        <end position="1215"/>
    </location>
</feature>
<evidence type="ECO:0000256" key="5">
    <source>
        <dbReference type="ARBA" id="ARBA00022859"/>
    </source>
</evidence>
<feature type="domain" description="Sushi" evidence="11">
    <location>
        <begin position="458"/>
        <end position="518"/>
    </location>
</feature>
<feature type="domain" description="Sushi" evidence="11">
    <location>
        <begin position="1339"/>
        <end position="1402"/>
    </location>
</feature>
<keyword evidence="6" id="KW-0180">Complement pathway</keyword>
<feature type="domain" description="Sushi" evidence="11">
    <location>
        <begin position="1157"/>
        <end position="1217"/>
    </location>
</feature>
<feature type="disulfide bond" evidence="9">
    <location>
        <begin position="549"/>
        <end position="576"/>
    </location>
</feature>
<feature type="domain" description="Sushi" evidence="11">
    <location>
        <begin position="1653"/>
        <end position="1716"/>
    </location>
</feature>
<feature type="domain" description="Sushi" evidence="11">
    <location>
        <begin position="1403"/>
        <end position="1466"/>
    </location>
</feature>
<comment type="caution">
    <text evidence="9">Lacks conserved residue(s) required for the propagation of feature annotation.</text>
</comment>
<evidence type="ECO:0000256" key="7">
    <source>
        <dbReference type="ARBA" id="ARBA00023157"/>
    </source>
</evidence>
<dbReference type="FunFam" id="2.10.70.10:FF:000055">
    <property type="entry name" value="Complement decay-accelerating factor, GPI-anchored"/>
    <property type="match status" value="2"/>
</dbReference>
<keyword evidence="10" id="KW-0812">Transmembrane</keyword>
<feature type="domain" description="Sushi" evidence="11">
    <location>
        <begin position="1592"/>
        <end position="1652"/>
    </location>
</feature>
<reference evidence="12" key="2">
    <citation type="submission" date="2025-09" db="UniProtKB">
        <authorList>
            <consortium name="Ensembl"/>
        </authorList>
    </citation>
    <scope>IDENTIFICATION</scope>
</reference>
<keyword evidence="1" id="KW-0399">Innate immunity</keyword>
<feature type="disulfide bond" evidence="9">
    <location>
        <begin position="460"/>
        <end position="503"/>
    </location>
</feature>
<evidence type="ECO:0000313" key="12">
    <source>
        <dbReference type="Ensembl" id="ENSPCLP00000018868.1"/>
    </source>
</evidence>
<feature type="disulfide bond" evidence="9">
    <location>
        <begin position="1126"/>
        <end position="1153"/>
    </location>
</feature>
<feature type="domain" description="Sushi" evidence="11">
    <location>
        <begin position="1279"/>
        <end position="1338"/>
    </location>
</feature>
<feature type="domain" description="Sushi" evidence="11">
    <location>
        <begin position="971"/>
        <end position="1035"/>
    </location>
</feature>
<dbReference type="SUPFAM" id="SSF57535">
    <property type="entry name" value="Complement control module/SCR domain"/>
    <property type="match status" value="33"/>
</dbReference>
<feature type="domain" description="Sushi" evidence="11">
    <location>
        <begin position="1532"/>
        <end position="1591"/>
    </location>
</feature>
<evidence type="ECO:0000256" key="9">
    <source>
        <dbReference type="PROSITE-ProRule" id="PRU00302"/>
    </source>
</evidence>
<dbReference type="Ensembl" id="ENSPCLT00000025149.1">
    <property type="protein sequence ID" value="ENSPCLP00000018868.1"/>
    <property type="gene ID" value="ENSPCLG00000015831.1"/>
</dbReference>
<feature type="disulfide bond" evidence="9">
    <location>
        <begin position="814"/>
        <end position="841"/>
    </location>
</feature>
<dbReference type="Pfam" id="PF00084">
    <property type="entry name" value="Sushi"/>
    <property type="match status" value="32"/>
</dbReference>
<accession>A0A669QL00</accession>
<feature type="domain" description="Sushi" evidence="11">
    <location>
        <begin position="1097"/>
        <end position="1155"/>
    </location>
</feature>
<feature type="disulfide bond" evidence="9">
    <location>
        <begin position="489"/>
        <end position="516"/>
    </location>
</feature>
<protein>
    <recommendedName>
        <fullName evidence="11">Sushi domain-containing protein</fullName>
    </recommendedName>
</protein>
<feature type="disulfide bond" evidence="9">
    <location>
        <begin position="1281"/>
        <end position="1324"/>
    </location>
</feature>
<feature type="disulfide bond" evidence="9">
    <location>
        <begin position="427"/>
        <end position="454"/>
    </location>
</feature>
<feature type="domain" description="Sushi" evidence="11">
    <location>
        <begin position="719"/>
        <end position="783"/>
    </location>
</feature>
<dbReference type="SMART" id="SM00032">
    <property type="entry name" value="CCP"/>
    <property type="match status" value="33"/>
</dbReference>
<feature type="disulfide bond" evidence="9">
    <location>
        <begin position="1623"/>
        <end position="1650"/>
    </location>
</feature>
<organism evidence="12 13">
    <name type="scientific">Phasianus colchicus</name>
    <name type="common">Common pheasant</name>
    <dbReference type="NCBI Taxonomy" id="9054"/>
    <lineage>
        <taxon>Eukaryota</taxon>
        <taxon>Metazoa</taxon>
        <taxon>Chordata</taxon>
        <taxon>Craniata</taxon>
        <taxon>Vertebrata</taxon>
        <taxon>Euteleostomi</taxon>
        <taxon>Archelosauria</taxon>
        <taxon>Archosauria</taxon>
        <taxon>Dinosauria</taxon>
        <taxon>Saurischia</taxon>
        <taxon>Theropoda</taxon>
        <taxon>Coelurosauria</taxon>
        <taxon>Aves</taxon>
        <taxon>Neognathae</taxon>
        <taxon>Galloanserae</taxon>
        <taxon>Galliformes</taxon>
        <taxon>Phasianidae</taxon>
        <taxon>Phasianinae</taxon>
        <taxon>Phasianus</taxon>
    </lineage>
</organism>
<proteinExistence type="predicted"/>
<keyword evidence="13" id="KW-1185">Reference proteome</keyword>
<feature type="disulfide bond" evidence="9">
    <location>
        <begin position="1960"/>
        <end position="2003"/>
    </location>
</feature>
<feature type="disulfide bond" evidence="9">
    <location>
        <begin position="973"/>
        <end position="1016"/>
    </location>
</feature>
<feature type="domain" description="Sushi" evidence="11">
    <location>
        <begin position="398"/>
        <end position="456"/>
    </location>
</feature>
<evidence type="ECO:0000256" key="3">
    <source>
        <dbReference type="ARBA" id="ARBA00022729"/>
    </source>
</evidence>
<keyword evidence="5" id="KW-0391">Immunity</keyword>
<evidence type="ECO:0000256" key="2">
    <source>
        <dbReference type="ARBA" id="ARBA00022659"/>
    </source>
</evidence>
<dbReference type="FunFam" id="2.10.70.10:FF:000070">
    <property type="entry name" value="Complement C3d receptor 2"/>
    <property type="match status" value="3"/>
</dbReference>
<feature type="domain" description="Sushi" evidence="11">
    <location>
        <begin position="94"/>
        <end position="152"/>
    </location>
</feature>
<dbReference type="PANTHER" id="PTHR45656">
    <property type="entry name" value="PROTEIN CBR-CLEC-78"/>
    <property type="match status" value="1"/>
</dbReference>
<name>A0A669QL00_PHACC</name>
<feature type="domain" description="Sushi" evidence="11">
    <location>
        <begin position="657"/>
        <end position="718"/>
    </location>
</feature>
<dbReference type="Proteomes" id="UP000472261">
    <property type="component" value="Unplaced"/>
</dbReference>
<evidence type="ECO:0000313" key="13">
    <source>
        <dbReference type="Proteomes" id="UP000472261"/>
    </source>
</evidence>
<dbReference type="PROSITE" id="PS50923">
    <property type="entry name" value="SUSHI"/>
    <property type="match status" value="32"/>
</dbReference>
<keyword evidence="8" id="KW-0325">Glycoprotein</keyword>
<dbReference type="InterPro" id="IPR051277">
    <property type="entry name" value="SEZ6_CSMD_C4BPB_Regulators"/>
</dbReference>
<reference evidence="12" key="1">
    <citation type="submission" date="2025-08" db="UniProtKB">
        <authorList>
            <consortium name="Ensembl"/>
        </authorList>
    </citation>
    <scope>IDENTIFICATION</scope>
</reference>
<feature type="disulfide bond" evidence="9">
    <location>
        <begin position="1594"/>
        <end position="1637"/>
    </location>
</feature>
<feature type="disulfide bond" evidence="9">
    <location>
        <begin position="1469"/>
        <end position="1512"/>
    </location>
</feature>
<feature type="disulfide bond" evidence="9">
    <location>
        <begin position="1159"/>
        <end position="1202"/>
    </location>
</feature>
<dbReference type="PANTHER" id="PTHR45656:SF3">
    <property type="entry name" value="CUB AND SUSHI DOMAIN-CONTAINING PROTEIN 1"/>
    <property type="match status" value="1"/>
</dbReference>
<feature type="domain" description="Sushi" evidence="11">
    <location>
        <begin position="519"/>
        <end position="578"/>
    </location>
</feature>
<feature type="domain" description="Sushi" evidence="11">
    <location>
        <begin position="215"/>
        <end position="273"/>
    </location>
</feature>
<keyword evidence="2 9" id="KW-0768">Sushi</keyword>
<feature type="disulfide bond" evidence="9">
    <location>
        <begin position="368"/>
        <end position="395"/>
    </location>
</feature>
<feature type="disulfide bond" evidence="9">
    <location>
        <begin position="1248"/>
        <end position="1275"/>
    </location>
</feature>
<dbReference type="InterPro" id="IPR035976">
    <property type="entry name" value="Sushi/SCR/CCP_sf"/>
</dbReference>
<feature type="disulfide bond" evidence="9">
    <location>
        <begin position="185"/>
        <end position="212"/>
    </location>
</feature>
<feature type="disulfide bond" evidence="9">
    <location>
        <begin position="1989"/>
        <end position="2016"/>
    </location>
</feature>
<feature type="disulfide bond" evidence="9">
    <location>
        <begin position="1562"/>
        <end position="1589"/>
    </location>
</feature>
<feature type="domain" description="Sushi" evidence="11">
    <location>
        <begin position="1467"/>
        <end position="1531"/>
    </location>
</feature>
<feature type="domain" description="Sushi" evidence="11">
    <location>
        <begin position="1717"/>
        <end position="1778"/>
    </location>
</feature>
<feature type="disulfide bond" evidence="9">
    <location>
        <begin position="721"/>
        <end position="764"/>
    </location>
</feature>
<evidence type="ECO:0000256" key="6">
    <source>
        <dbReference type="ARBA" id="ARBA00022875"/>
    </source>
</evidence>
<dbReference type="FunFam" id="2.10.70.10:FF:000038">
    <property type="entry name" value="Complement component receptor type 1"/>
    <property type="match status" value="1"/>
</dbReference>
<evidence type="ECO:0000256" key="8">
    <source>
        <dbReference type="ARBA" id="ARBA00023180"/>
    </source>
</evidence>
<feature type="transmembrane region" description="Helical" evidence="10">
    <location>
        <begin position="2146"/>
        <end position="2168"/>
    </location>
</feature>
<evidence type="ECO:0000256" key="1">
    <source>
        <dbReference type="ARBA" id="ARBA00022588"/>
    </source>
</evidence>
<feature type="disulfide bond" evidence="9">
    <location>
        <begin position="244"/>
        <end position="271"/>
    </location>
</feature>
<feature type="domain" description="Sushi" evidence="11">
    <location>
        <begin position="1218"/>
        <end position="1277"/>
    </location>
</feature>
<dbReference type="Gene3D" id="2.10.70.10">
    <property type="entry name" value="Complement Module, domain 1"/>
    <property type="match status" value="33"/>
</dbReference>
<feature type="disulfide bond" evidence="9">
    <location>
        <begin position="2050"/>
        <end position="2077"/>
    </location>
</feature>
<dbReference type="GO" id="GO:0006958">
    <property type="term" value="P:complement activation, classical pathway"/>
    <property type="evidence" value="ECO:0007669"/>
    <property type="project" value="UniProtKB-KW"/>
</dbReference>
<keyword evidence="4" id="KW-0677">Repeat</keyword>
<feature type="domain" description="Sushi" evidence="11">
    <location>
        <begin position="275"/>
        <end position="336"/>
    </location>
</feature>
<feature type="disulfide bond" evidence="9">
    <location>
        <begin position="1067"/>
        <end position="1094"/>
    </location>
</feature>
<feature type="disulfide bond" evidence="9">
    <location>
        <begin position="339"/>
        <end position="382"/>
    </location>
</feature>
<feature type="domain" description="Sushi" evidence="11">
    <location>
        <begin position="1036"/>
        <end position="1096"/>
    </location>
</feature>
<feature type="disulfide bond" evidence="9">
    <location>
        <begin position="123"/>
        <end position="150"/>
    </location>
</feature>
<feature type="domain" description="Sushi" evidence="11">
    <location>
        <begin position="2080"/>
        <end position="2138"/>
    </location>
</feature>
<keyword evidence="7 9" id="KW-1015">Disulfide bond</keyword>
<feature type="disulfide bond" evidence="9">
    <location>
        <begin position="2109"/>
        <end position="2136"/>
    </location>
</feature>
<feature type="domain" description="Sushi" evidence="11">
    <location>
        <begin position="337"/>
        <end position="397"/>
    </location>
</feature>
<keyword evidence="10" id="KW-1133">Transmembrane helix</keyword>
<feature type="disulfide bond" evidence="9">
    <location>
        <begin position="1869"/>
        <end position="1896"/>
    </location>
</feature>